<dbReference type="InterPro" id="IPR005706">
    <property type="entry name" value="Ribosomal_uS2_bac/mit/plastid"/>
</dbReference>
<dbReference type="Gene3D" id="3.40.50.10490">
    <property type="entry name" value="Glucose-6-phosphate isomerase like protein, domain 1"/>
    <property type="match status" value="1"/>
</dbReference>
<keyword evidence="2 5" id="KW-0689">Ribosomal protein</keyword>
<dbReference type="HAMAP" id="MF_00291_B">
    <property type="entry name" value="Ribosomal_uS2_B"/>
    <property type="match status" value="1"/>
</dbReference>
<gene>
    <name evidence="5 6" type="primary">rpsB</name>
    <name evidence="6" type="ORF">COU29_00840</name>
</gene>
<accession>A0A2M6W697</accession>
<evidence type="ECO:0000313" key="6">
    <source>
        <dbReference type="EMBL" id="PIT88323.1"/>
    </source>
</evidence>
<dbReference type="AlphaFoldDB" id="A0A2M6W697"/>
<protein>
    <recommendedName>
        <fullName evidence="4 5">Small ribosomal subunit protein uS2</fullName>
    </recommendedName>
</protein>
<evidence type="ECO:0000256" key="1">
    <source>
        <dbReference type="ARBA" id="ARBA00006242"/>
    </source>
</evidence>
<proteinExistence type="inferred from homology"/>
<dbReference type="NCBIfam" id="TIGR01011">
    <property type="entry name" value="rpsB_bact"/>
    <property type="match status" value="1"/>
</dbReference>
<dbReference type="Pfam" id="PF00318">
    <property type="entry name" value="Ribosomal_S2"/>
    <property type="match status" value="1"/>
</dbReference>
<dbReference type="Gene3D" id="1.10.287.610">
    <property type="entry name" value="Helix hairpin bin"/>
    <property type="match status" value="1"/>
</dbReference>
<dbReference type="PRINTS" id="PR00395">
    <property type="entry name" value="RIBOSOMALS2"/>
</dbReference>
<comment type="caution">
    <text evidence="6">The sequence shown here is derived from an EMBL/GenBank/DDBJ whole genome shotgun (WGS) entry which is preliminary data.</text>
</comment>
<sequence>MNLLPSLAEMLKLGVHFGHQKSRWHPKMKQYIFGTRNGVHIIDLEKTLEEMDKTLSFVKNLAAEGKVILFVGTKRQARDLIKAAAENCGMPYLVERWIGGLMTNFEEMKRRLKKYLSMKEQVASGEVEKYTKKEQIKFKKDLEKMDKYLIGLSQMDKMPDALYIADLRTEKTATAEANRTNVPIIAVCDTNVDPTDASYIIPANDDAVNSIKLMADAISNAVNEGKKEYDKKKAVAVANEEKNRAEAIKPRRVMKKEESL</sequence>
<dbReference type="CDD" id="cd01425">
    <property type="entry name" value="RPS2"/>
    <property type="match status" value="1"/>
</dbReference>
<evidence type="ECO:0000313" key="7">
    <source>
        <dbReference type="Proteomes" id="UP000231426"/>
    </source>
</evidence>
<keyword evidence="3 5" id="KW-0687">Ribonucleoprotein</keyword>
<dbReference type="SUPFAM" id="SSF52313">
    <property type="entry name" value="Ribosomal protein S2"/>
    <property type="match status" value="1"/>
</dbReference>
<dbReference type="GO" id="GO:0003735">
    <property type="term" value="F:structural constituent of ribosome"/>
    <property type="evidence" value="ECO:0007669"/>
    <property type="project" value="InterPro"/>
</dbReference>
<evidence type="ECO:0000256" key="4">
    <source>
        <dbReference type="ARBA" id="ARBA00035256"/>
    </source>
</evidence>
<dbReference type="InterPro" id="IPR023591">
    <property type="entry name" value="Ribosomal_uS2_flav_dom_sf"/>
</dbReference>
<name>A0A2M6W697_9BACT</name>
<comment type="similarity">
    <text evidence="1 5">Belongs to the universal ribosomal protein uS2 family.</text>
</comment>
<dbReference type="PANTHER" id="PTHR12534">
    <property type="entry name" value="30S RIBOSOMAL PROTEIN S2 PROKARYOTIC AND ORGANELLAR"/>
    <property type="match status" value="1"/>
</dbReference>
<dbReference type="Proteomes" id="UP000231426">
    <property type="component" value="Unassembled WGS sequence"/>
</dbReference>
<dbReference type="GO" id="GO:0006412">
    <property type="term" value="P:translation"/>
    <property type="evidence" value="ECO:0007669"/>
    <property type="project" value="UniProtKB-UniRule"/>
</dbReference>
<organism evidence="6 7">
    <name type="scientific">Candidatus Magasanikbacteria bacterium CG10_big_fil_rev_8_21_14_0_10_36_32</name>
    <dbReference type="NCBI Taxonomy" id="1974646"/>
    <lineage>
        <taxon>Bacteria</taxon>
        <taxon>Candidatus Magasanikiibacteriota</taxon>
    </lineage>
</organism>
<dbReference type="EMBL" id="PFBV01000003">
    <property type="protein sequence ID" value="PIT88323.1"/>
    <property type="molecule type" value="Genomic_DNA"/>
</dbReference>
<dbReference type="PANTHER" id="PTHR12534:SF0">
    <property type="entry name" value="SMALL RIBOSOMAL SUBUNIT PROTEIN US2M"/>
    <property type="match status" value="1"/>
</dbReference>
<reference evidence="7" key="1">
    <citation type="submission" date="2017-09" db="EMBL/GenBank/DDBJ databases">
        <title>Depth-based differentiation of microbial function through sediment-hosted aquifers and enrichment of novel symbionts in the deep terrestrial subsurface.</title>
        <authorList>
            <person name="Probst A.J."/>
            <person name="Ladd B."/>
            <person name="Jarett J.K."/>
            <person name="Geller-Mcgrath D.E."/>
            <person name="Sieber C.M.K."/>
            <person name="Emerson J.B."/>
            <person name="Anantharaman K."/>
            <person name="Thomas B.C."/>
            <person name="Malmstrom R."/>
            <person name="Stieglmeier M."/>
            <person name="Klingl A."/>
            <person name="Woyke T."/>
            <person name="Ryan C.M."/>
            <person name="Banfield J.F."/>
        </authorList>
    </citation>
    <scope>NUCLEOTIDE SEQUENCE [LARGE SCALE GENOMIC DNA]</scope>
</reference>
<dbReference type="InterPro" id="IPR001865">
    <property type="entry name" value="Ribosomal_uS2"/>
</dbReference>
<evidence type="ECO:0000256" key="5">
    <source>
        <dbReference type="HAMAP-Rule" id="MF_00291"/>
    </source>
</evidence>
<evidence type="ECO:0000256" key="3">
    <source>
        <dbReference type="ARBA" id="ARBA00023274"/>
    </source>
</evidence>
<evidence type="ECO:0000256" key="2">
    <source>
        <dbReference type="ARBA" id="ARBA00022980"/>
    </source>
</evidence>
<dbReference type="GO" id="GO:0022627">
    <property type="term" value="C:cytosolic small ribosomal subunit"/>
    <property type="evidence" value="ECO:0007669"/>
    <property type="project" value="TreeGrafter"/>
</dbReference>